<name>A0A252CE91_9LACT</name>
<accession>A0A252CE91</accession>
<dbReference type="InterPro" id="IPR008589">
    <property type="entry name" value="MupG"/>
</dbReference>
<feature type="domain" description="6-phospho-N-acetylmuramidase N-terminal" evidence="2">
    <location>
        <begin position="4"/>
        <end position="238"/>
    </location>
</feature>
<dbReference type="Pfam" id="PF19200">
    <property type="entry name" value="MupG_N"/>
    <property type="match status" value="1"/>
</dbReference>
<evidence type="ECO:0000313" key="4">
    <source>
        <dbReference type="Proteomes" id="UP000194606"/>
    </source>
</evidence>
<dbReference type="PANTHER" id="PTHR38435:SF1">
    <property type="entry name" value="DUF871 DOMAIN-CONTAINING PROTEIN"/>
    <property type="match status" value="1"/>
</dbReference>
<organism evidence="3 4">
    <name type="scientific">Lactococcus petauri</name>
    <dbReference type="NCBI Taxonomy" id="1940789"/>
    <lineage>
        <taxon>Bacteria</taxon>
        <taxon>Bacillati</taxon>
        <taxon>Bacillota</taxon>
        <taxon>Bacilli</taxon>
        <taxon>Lactobacillales</taxon>
        <taxon>Streptococcaceae</taxon>
        <taxon>Lactococcus</taxon>
    </lineage>
</organism>
<evidence type="ECO:0000259" key="2">
    <source>
        <dbReference type="Pfam" id="PF19200"/>
    </source>
</evidence>
<dbReference type="Gene3D" id="3.20.20.70">
    <property type="entry name" value="Aldolase class I"/>
    <property type="match status" value="1"/>
</dbReference>
<evidence type="ECO:0000259" key="1">
    <source>
        <dbReference type="Pfam" id="PF05913"/>
    </source>
</evidence>
<reference evidence="3 4" key="1">
    <citation type="submission" date="2017-02" db="EMBL/GenBank/DDBJ databases">
        <authorList>
            <person name="Peterson S.W."/>
        </authorList>
    </citation>
    <scope>NUCLEOTIDE SEQUENCE [LARGE SCALE GENOMIC DNA]</scope>
    <source>
        <strain evidence="3">159469</strain>
    </source>
</reference>
<dbReference type="RefSeq" id="WP_086582553.1">
    <property type="nucleotide sequence ID" value="NZ_MUIZ01000002.1"/>
</dbReference>
<dbReference type="InterPro" id="IPR043894">
    <property type="entry name" value="MupG_C"/>
</dbReference>
<feature type="domain" description="6-phospho-N-acetylmuramidase C-terminal" evidence="1">
    <location>
        <begin position="245"/>
        <end position="359"/>
    </location>
</feature>
<dbReference type="AlphaFoldDB" id="A0A252CE91"/>
<dbReference type="InterPro" id="IPR013785">
    <property type="entry name" value="Aldolase_TIM"/>
</dbReference>
<gene>
    <name evidence="3" type="ORF">BZZ03_03725</name>
</gene>
<dbReference type="Pfam" id="PF05913">
    <property type="entry name" value="MupG_C"/>
    <property type="match status" value="1"/>
</dbReference>
<dbReference type="InterPro" id="IPR029000">
    <property type="entry name" value="Cyclophilin-like_dom_sf"/>
</dbReference>
<dbReference type="SUPFAM" id="SSF50891">
    <property type="entry name" value="Cyclophilin-like"/>
    <property type="match status" value="1"/>
</dbReference>
<dbReference type="Gene3D" id="2.40.100.10">
    <property type="entry name" value="Cyclophilin-like"/>
    <property type="match status" value="1"/>
</dbReference>
<dbReference type="InterPro" id="IPR017853">
    <property type="entry name" value="GH"/>
</dbReference>
<dbReference type="InterPro" id="IPR043797">
    <property type="entry name" value="MupG_N"/>
</dbReference>
<proteinExistence type="predicted"/>
<dbReference type="Proteomes" id="UP000194606">
    <property type="component" value="Unassembled WGS sequence"/>
</dbReference>
<sequence>MKRLGISIYPEHSTLEQDKAYIDLAHKYGFSRIFTCLLSVNGEKEEILQNFKETISYARSKNFEVTVDIAPRIFDELGISYDDLSFFAEMGAHGIRLDVGFTGQEEALMTYNPYGLKIEINMSNATKYMENILSHVPNRDLLVGCHNFYPKRFSGLSYEFFVKCSKMYKENYIQTAAFVNSHDATYGPWPVMEGLATLEMHRDLPIEVQAQHLSATGLIDDIIIGNAYASEAEIQKLAALNRQMMTFGIELDEAITELERVIVEEEPHFYRGDISEYMIRSTQSRVKYKSEAFPKGNTRDIRRGDIIIENETYGQYKGELNIALKDMKNSGKTNVVARIREEEIFLLDYLQAWENFQFQVKG</sequence>
<evidence type="ECO:0000313" key="3">
    <source>
        <dbReference type="EMBL" id="OUK04886.1"/>
    </source>
</evidence>
<comment type="caution">
    <text evidence="3">The sequence shown here is derived from an EMBL/GenBank/DDBJ whole genome shotgun (WGS) entry which is preliminary data.</text>
</comment>
<dbReference type="PANTHER" id="PTHR38435">
    <property type="match status" value="1"/>
</dbReference>
<dbReference type="SUPFAM" id="SSF51445">
    <property type="entry name" value="(Trans)glycosidases"/>
    <property type="match status" value="1"/>
</dbReference>
<dbReference type="EMBL" id="MUIZ01000002">
    <property type="protein sequence ID" value="OUK04886.1"/>
    <property type="molecule type" value="Genomic_DNA"/>
</dbReference>
<protein>
    <submittedName>
        <fullName evidence="3">Outer surface protein</fullName>
    </submittedName>
</protein>